<proteinExistence type="predicted"/>
<evidence type="ECO:0000313" key="2">
    <source>
        <dbReference type="Proteomes" id="UP001219525"/>
    </source>
</evidence>
<keyword evidence="2" id="KW-1185">Reference proteome</keyword>
<gene>
    <name evidence="1" type="ORF">GGX14DRAFT_652576</name>
</gene>
<dbReference type="Proteomes" id="UP001219525">
    <property type="component" value="Unassembled WGS sequence"/>
</dbReference>
<sequence>MTMHERLHFGVDEHRCCAQGNVCRQREYRGSERGSATGSQAVRGENYGGRWGRLSSAGRKIYTVQKSADWGDVSWRFALALRPSQFSDTATPVVPPVDLRAMGSSSRPLRVTLKIETGAAVVPQRLITFNVACIGLHCPSRSVDCSEKSPSNRSVMASCGAADDRQYLVWGVLSLATSFRAERMAPRRPDVDAPNAVSKSTHLRSWCQPSAPWGRTCCVHANVQLVRRVEIAHVLLEAGRRSGWNRGYGTSCNVRERSCGAAVAGAFDMSMLRQRRRAACAWWSVLRMDGRSQASRDATVHCGIFPLATFVVWATLRKIDSWGIGISTTCKLPGVDGYISDFAFQ</sequence>
<evidence type="ECO:0000313" key="1">
    <source>
        <dbReference type="EMBL" id="KAJ7203096.1"/>
    </source>
</evidence>
<organism evidence="1 2">
    <name type="scientific">Mycena pura</name>
    <dbReference type="NCBI Taxonomy" id="153505"/>
    <lineage>
        <taxon>Eukaryota</taxon>
        <taxon>Fungi</taxon>
        <taxon>Dikarya</taxon>
        <taxon>Basidiomycota</taxon>
        <taxon>Agaricomycotina</taxon>
        <taxon>Agaricomycetes</taxon>
        <taxon>Agaricomycetidae</taxon>
        <taxon>Agaricales</taxon>
        <taxon>Marasmiineae</taxon>
        <taxon>Mycenaceae</taxon>
        <taxon>Mycena</taxon>
    </lineage>
</organism>
<comment type="caution">
    <text evidence="1">The sequence shown here is derived from an EMBL/GenBank/DDBJ whole genome shotgun (WGS) entry which is preliminary data.</text>
</comment>
<dbReference type="EMBL" id="JARJCW010000052">
    <property type="protein sequence ID" value="KAJ7203096.1"/>
    <property type="molecule type" value="Genomic_DNA"/>
</dbReference>
<reference evidence="1" key="1">
    <citation type="submission" date="2023-03" db="EMBL/GenBank/DDBJ databases">
        <title>Massive genome expansion in bonnet fungi (Mycena s.s.) driven by repeated elements and novel gene families across ecological guilds.</title>
        <authorList>
            <consortium name="Lawrence Berkeley National Laboratory"/>
            <person name="Harder C.B."/>
            <person name="Miyauchi S."/>
            <person name="Viragh M."/>
            <person name="Kuo A."/>
            <person name="Thoen E."/>
            <person name="Andreopoulos B."/>
            <person name="Lu D."/>
            <person name="Skrede I."/>
            <person name="Drula E."/>
            <person name="Henrissat B."/>
            <person name="Morin E."/>
            <person name="Kohler A."/>
            <person name="Barry K."/>
            <person name="LaButti K."/>
            <person name="Morin E."/>
            <person name="Salamov A."/>
            <person name="Lipzen A."/>
            <person name="Mereny Z."/>
            <person name="Hegedus B."/>
            <person name="Baldrian P."/>
            <person name="Stursova M."/>
            <person name="Weitz H."/>
            <person name="Taylor A."/>
            <person name="Grigoriev I.V."/>
            <person name="Nagy L.G."/>
            <person name="Martin F."/>
            <person name="Kauserud H."/>
        </authorList>
    </citation>
    <scope>NUCLEOTIDE SEQUENCE</scope>
    <source>
        <strain evidence="1">9144</strain>
    </source>
</reference>
<name>A0AAD6VCF4_9AGAR</name>
<accession>A0AAD6VCF4</accession>
<dbReference type="AlphaFoldDB" id="A0AAD6VCF4"/>
<protein>
    <submittedName>
        <fullName evidence="1">Uncharacterized protein</fullName>
    </submittedName>
</protein>